<evidence type="ECO:0000259" key="1">
    <source>
        <dbReference type="Pfam" id="PF09983"/>
    </source>
</evidence>
<evidence type="ECO:0000313" key="2">
    <source>
        <dbReference type="EMBL" id="MFK2904945.1"/>
    </source>
</evidence>
<proteinExistence type="predicted"/>
<keyword evidence="3" id="KW-1185">Reference proteome</keyword>
<name>A0ABW8JXH5_9GAMM</name>
<protein>
    <submittedName>
        <fullName evidence="2">DUF2399 domain-containing protein</fullName>
    </submittedName>
</protein>
<organism evidence="2 3">
    <name type="scientific">Dyella ginsengisoli</name>
    <dbReference type="NCBI Taxonomy" id="363848"/>
    <lineage>
        <taxon>Bacteria</taxon>
        <taxon>Pseudomonadati</taxon>
        <taxon>Pseudomonadota</taxon>
        <taxon>Gammaproteobacteria</taxon>
        <taxon>Lysobacterales</taxon>
        <taxon>Rhodanobacteraceae</taxon>
        <taxon>Dyella</taxon>
    </lineage>
</organism>
<dbReference type="Proteomes" id="UP001620460">
    <property type="component" value="Unassembled WGS sequence"/>
</dbReference>
<dbReference type="InterPro" id="IPR024534">
    <property type="entry name" value="JetD_C"/>
</dbReference>
<comment type="caution">
    <text evidence="2">The sequence shown here is derived from an EMBL/GenBank/DDBJ whole genome shotgun (WGS) entry which is preliminary data.</text>
</comment>
<reference evidence="2 3" key="1">
    <citation type="submission" date="2020-10" db="EMBL/GenBank/DDBJ databases">
        <title>Phylogeny of dyella-like bacteria.</title>
        <authorList>
            <person name="Fu J."/>
        </authorList>
    </citation>
    <scope>NUCLEOTIDE SEQUENCE [LARGE SCALE GENOMIC DNA]</scope>
    <source>
        <strain evidence="2 3">Gsoil3046</strain>
    </source>
</reference>
<evidence type="ECO:0000313" key="3">
    <source>
        <dbReference type="Proteomes" id="UP001620460"/>
    </source>
</evidence>
<feature type="domain" description="Wadjet protein JetD C-terminal" evidence="1">
    <location>
        <begin position="251"/>
        <end position="385"/>
    </location>
</feature>
<dbReference type="RefSeq" id="WP_271645859.1">
    <property type="nucleotide sequence ID" value="NZ_JADIKM010000003.1"/>
</dbReference>
<sequence length="392" mass="43464">MTLADEVLSGLLARGERARLRGSNRAIQTTFTNEDSPYWRLGYAQRQHVHVRFSAAEHAGAVQLRWARQGGDDRPLENIRLLDADKLAAFLGIASRSETLQKSRETLTPWLATHPRVIELLDAWKHLKTPRGLGAESTPDVAAALLVLDALQLEQGEDQIVRAFSRRLFRDSKRIEALVRHIDLLTAEQLSSPTRQQEEVFGALGLVKEPRPFLMAGTGSLTLESTQGCPVAKPYIGVSGRHVIAYAGMPAWVLSIENLTTFHQASQHPDADAGLILYTGGMPSPSWCRAYATILESIPPRILVYHWGDIDQGGFRIAAHIRRKCILRHAFLPWLMDATQLSGTALSEVTEAERGRMARHAHDAGWDALSRHMLAQTMEQEGIAIRLPPVVA</sequence>
<dbReference type="EMBL" id="JADIKM010000003">
    <property type="protein sequence ID" value="MFK2904945.1"/>
    <property type="molecule type" value="Genomic_DNA"/>
</dbReference>
<gene>
    <name evidence="2" type="ORF">ISP17_13370</name>
</gene>
<accession>A0ABW8JXH5</accession>
<dbReference type="Pfam" id="PF09983">
    <property type="entry name" value="JetD_C"/>
    <property type="match status" value="1"/>
</dbReference>